<feature type="compositionally biased region" description="Low complexity" evidence="1">
    <location>
        <begin position="63"/>
        <end position="73"/>
    </location>
</feature>
<name>A0AAD3TP85_9TREE</name>
<evidence type="ECO:0000313" key="3">
    <source>
        <dbReference type="Proteomes" id="UP001222932"/>
    </source>
</evidence>
<organism evidence="2 3">
    <name type="scientific">Cutaneotrichosporon spelunceum</name>
    <dbReference type="NCBI Taxonomy" id="1672016"/>
    <lineage>
        <taxon>Eukaryota</taxon>
        <taxon>Fungi</taxon>
        <taxon>Dikarya</taxon>
        <taxon>Basidiomycota</taxon>
        <taxon>Agaricomycotina</taxon>
        <taxon>Tremellomycetes</taxon>
        <taxon>Trichosporonales</taxon>
        <taxon>Trichosporonaceae</taxon>
        <taxon>Cutaneotrichosporon</taxon>
    </lineage>
</organism>
<accession>A0AAD3TP85</accession>
<comment type="caution">
    <text evidence="2">The sequence shown here is derived from an EMBL/GenBank/DDBJ whole genome shotgun (WGS) entry which is preliminary data.</text>
</comment>
<feature type="region of interest" description="Disordered" evidence="1">
    <location>
        <begin position="165"/>
        <end position="214"/>
    </location>
</feature>
<dbReference type="EMBL" id="BTCM01000001">
    <property type="protein sequence ID" value="GMK54227.1"/>
    <property type="molecule type" value="Genomic_DNA"/>
</dbReference>
<reference evidence="2" key="1">
    <citation type="journal article" date="2023" name="BMC Genomics">
        <title>Chromosome-level genome assemblies of Cutaneotrichosporon spp. (Trichosporonales, Basidiomycota) reveal imbalanced evolution between nucleotide sequences and chromosome synteny.</title>
        <authorList>
            <person name="Kobayashi Y."/>
            <person name="Kayamori A."/>
            <person name="Aoki K."/>
            <person name="Shiwa Y."/>
            <person name="Matsutani M."/>
            <person name="Fujita N."/>
            <person name="Sugita T."/>
            <person name="Iwasaki W."/>
            <person name="Tanaka N."/>
            <person name="Takashima M."/>
        </authorList>
    </citation>
    <scope>NUCLEOTIDE SEQUENCE</scope>
    <source>
        <strain evidence="2">HIS016</strain>
    </source>
</reference>
<feature type="region of interest" description="Disordered" evidence="1">
    <location>
        <begin position="54"/>
        <end position="77"/>
    </location>
</feature>
<evidence type="ECO:0000313" key="2">
    <source>
        <dbReference type="EMBL" id="GMK54227.1"/>
    </source>
</evidence>
<dbReference type="Proteomes" id="UP001222932">
    <property type="component" value="Unassembled WGS sequence"/>
</dbReference>
<keyword evidence="3" id="KW-1185">Reference proteome</keyword>
<proteinExistence type="predicted"/>
<protein>
    <submittedName>
        <fullName evidence="2">Uncharacterized protein</fullName>
    </submittedName>
</protein>
<dbReference type="AlphaFoldDB" id="A0AAD3TP85"/>
<evidence type="ECO:0000256" key="1">
    <source>
        <dbReference type="SAM" id="MobiDB-lite"/>
    </source>
</evidence>
<reference evidence="2" key="2">
    <citation type="submission" date="2023-06" db="EMBL/GenBank/DDBJ databases">
        <authorList>
            <person name="Kobayashi Y."/>
            <person name="Kayamori A."/>
            <person name="Aoki K."/>
            <person name="Shiwa Y."/>
            <person name="Fujita N."/>
            <person name="Sugita T."/>
            <person name="Iwasaki W."/>
            <person name="Tanaka N."/>
            <person name="Takashima M."/>
        </authorList>
    </citation>
    <scope>NUCLEOTIDE SEQUENCE</scope>
    <source>
        <strain evidence="2">HIS016</strain>
    </source>
</reference>
<sequence length="346" mass="38569">MFDEPPLLRPHCALSDDKLQHRYAQVMQFEEERRKRQEDLLQREALGMLMAPCPDQQYNLHQPSESKPRSSSPEELEEYCQQFVQEWPTGSSGKYVHFPYVPPHERTLTATASQAEVAEETSAPLQSAVETVATPQEITATLQRTSTHHKATPLSPTHMLSRQTLLSGEEKSSLANSSPIKASAIRPTPANSSPHKSTALRAAPLNAPPPNFLQPPIDYRRMAATLALLERGTRHPSLDHMGLNRLLVHLVPVLDTTRALPHLFAHLLYVNGLEAKALATPPQRLAQFYTVVRAETMREYFRYMNRRARDILCPPPFGQSHLPTVSGLCTAPVHGPGGPSQPGPYQ</sequence>
<gene>
    <name evidence="2" type="ORF">CspeluHIS016_0108130</name>
</gene>